<dbReference type="InterPro" id="IPR018511">
    <property type="entry name" value="Hemolysin-typ_Ca-bd_CS"/>
</dbReference>
<comment type="caution">
    <text evidence="4">The sequence shown here is derived from an EMBL/GenBank/DDBJ whole genome shotgun (WGS) entry which is preliminary data.</text>
</comment>
<evidence type="ECO:0000313" key="5">
    <source>
        <dbReference type="Proteomes" id="UP000318590"/>
    </source>
</evidence>
<dbReference type="InterPro" id="IPR001343">
    <property type="entry name" value="Hemolysn_Ca-bd"/>
</dbReference>
<dbReference type="InterPro" id="IPR011049">
    <property type="entry name" value="Serralysin-like_metalloprot_C"/>
</dbReference>
<keyword evidence="5" id="KW-1185">Reference proteome</keyword>
<gene>
    <name evidence="4" type="ORF">FEV53_17530</name>
</gene>
<evidence type="ECO:0000256" key="3">
    <source>
        <dbReference type="SAM" id="MobiDB-lite"/>
    </source>
</evidence>
<dbReference type="PRINTS" id="PR00313">
    <property type="entry name" value="CABNDNGRPT"/>
</dbReference>
<organism evidence="4 5">
    <name type="scientific">Palleronia caenipelagi</name>
    <dbReference type="NCBI Taxonomy" id="2489174"/>
    <lineage>
        <taxon>Bacteria</taxon>
        <taxon>Pseudomonadati</taxon>
        <taxon>Pseudomonadota</taxon>
        <taxon>Alphaproteobacteria</taxon>
        <taxon>Rhodobacterales</taxon>
        <taxon>Roseobacteraceae</taxon>
        <taxon>Palleronia</taxon>
    </lineage>
</organism>
<name>A0A547PM24_9RHOB</name>
<evidence type="ECO:0000256" key="1">
    <source>
        <dbReference type="ARBA" id="ARBA00004613"/>
    </source>
</evidence>
<dbReference type="RefSeq" id="WP_142836041.1">
    <property type="nucleotide sequence ID" value="NZ_VFSV01000053.1"/>
</dbReference>
<sequence>MTRRIKVRLPANEMWSESEILSHQIFGTNMLFHTDRLGENSTYPRKIEALGIKSIRYPGGTITEQYFDPSDPDNDRAQNSMDIKDGQNPIKTTKITPLSEYLAYINSIGGYPTLVFPTYRYYDGSNNGLNATAKAEISSFFEKLFSGEYGEFETLNIEIGNEWHQDRFNWSVDQFGLIQSAIAEIISSAADQTSIRESVKIFAQGGRSEYQNSILSQFFKGDKSRYLDGVVTHIYGANETGNPLEIGGQVNKRIEHMESIWKNTLGKNVLTAITEWNVGEDGEENTSINGIMRSAPLLRMFCEMIESGADLVHLWTLQTNSPAGLSDKEGRAGDISPTGYLFDMLLNETMGLNLIDSDNSFKIHDANGDPVGYNFNFHGTARSSLFFSSGTPSALNLHIDASYFLEDAASVYIKILGAAPGTTGVEYNANASFRFITADELSDIIGRDGTINLYLHGYETAVIGVVYDGGVVLDGDWQNSISDTLYGGASSDTILGNLGGDWISGKAGNDYLGGGEGEDSIIGGVGRDTILGGEGHDTLEGGTGDDDISGGEGRDNIFGGDGRDTLSGGEGDDRIHGGSGNDLILFDTKGNFNELGKDLDIIDGGDGVDTLSFEKVGRGVAISTEERSVEIGLNKVVFDDILDFFGSAYPDHFLISGVLQDFYGNDGNDTFTILSGTQNKLVGGSGNDRFIAFNGSSNGLFGGPGDDEFLFFGGRAHYVYFGVGDGFDTIKGFDPVSDRIVFREDVDEDGVRMETANDGTYLTVEDGDSIFFHDMLLNIDDVTLLFL</sequence>
<feature type="region of interest" description="Disordered" evidence="3">
    <location>
        <begin position="66"/>
        <end position="88"/>
    </location>
</feature>
<dbReference type="Pfam" id="PF00353">
    <property type="entry name" value="HemolysinCabind"/>
    <property type="match status" value="3"/>
</dbReference>
<dbReference type="EMBL" id="VFSV01000053">
    <property type="protein sequence ID" value="TRD15190.1"/>
    <property type="molecule type" value="Genomic_DNA"/>
</dbReference>
<dbReference type="OrthoDB" id="5242885at2"/>
<dbReference type="InterPro" id="IPR017853">
    <property type="entry name" value="GH"/>
</dbReference>
<dbReference type="AlphaFoldDB" id="A0A547PM24"/>
<dbReference type="Gene3D" id="2.150.10.10">
    <property type="entry name" value="Serralysin-like metalloprotease, C-terminal"/>
    <property type="match status" value="2"/>
</dbReference>
<proteinExistence type="predicted"/>
<dbReference type="GO" id="GO:0005509">
    <property type="term" value="F:calcium ion binding"/>
    <property type="evidence" value="ECO:0007669"/>
    <property type="project" value="InterPro"/>
</dbReference>
<evidence type="ECO:0000313" key="4">
    <source>
        <dbReference type="EMBL" id="TRD15190.1"/>
    </source>
</evidence>
<dbReference type="Gene3D" id="3.20.20.80">
    <property type="entry name" value="Glycosidases"/>
    <property type="match status" value="1"/>
</dbReference>
<reference evidence="4 5" key="1">
    <citation type="submission" date="2019-06" db="EMBL/GenBank/DDBJ databases">
        <title>Paenimaribius caenipelagi gen. nov., sp. nov., isolated from a tidal flat.</title>
        <authorList>
            <person name="Yoon J.-H."/>
        </authorList>
    </citation>
    <scope>NUCLEOTIDE SEQUENCE [LARGE SCALE GENOMIC DNA]</scope>
    <source>
        <strain evidence="4 5">JBTF-M29</strain>
    </source>
</reference>
<evidence type="ECO:0000256" key="2">
    <source>
        <dbReference type="ARBA" id="ARBA00022525"/>
    </source>
</evidence>
<accession>A0A547PM24</accession>
<dbReference type="PANTHER" id="PTHR38340">
    <property type="entry name" value="S-LAYER PROTEIN"/>
    <property type="match status" value="1"/>
</dbReference>
<dbReference type="SUPFAM" id="SSF51445">
    <property type="entry name" value="(Trans)glycosidases"/>
    <property type="match status" value="1"/>
</dbReference>
<dbReference type="SUPFAM" id="SSF51120">
    <property type="entry name" value="beta-Roll"/>
    <property type="match status" value="3"/>
</dbReference>
<keyword evidence="2" id="KW-0964">Secreted</keyword>
<dbReference type="PROSITE" id="PS00330">
    <property type="entry name" value="HEMOLYSIN_CALCIUM"/>
    <property type="match status" value="3"/>
</dbReference>
<feature type="region of interest" description="Disordered" evidence="3">
    <location>
        <begin position="534"/>
        <end position="573"/>
    </location>
</feature>
<comment type="subcellular location">
    <subcellularLocation>
        <location evidence="1">Secreted</location>
    </subcellularLocation>
</comment>
<protein>
    <submittedName>
        <fullName evidence="4">Calcium-binding protein</fullName>
    </submittedName>
</protein>
<dbReference type="Proteomes" id="UP000318590">
    <property type="component" value="Unassembled WGS sequence"/>
</dbReference>
<dbReference type="PANTHER" id="PTHR38340:SF1">
    <property type="entry name" value="S-LAYER PROTEIN"/>
    <property type="match status" value="1"/>
</dbReference>
<dbReference type="InterPro" id="IPR050557">
    <property type="entry name" value="RTX_toxin/Mannuronan_C5-epim"/>
</dbReference>
<dbReference type="GO" id="GO:0005576">
    <property type="term" value="C:extracellular region"/>
    <property type="evidence" value="ECO:0007669"/>
    <property type="project" value="UniProtKB-SubCell"/>
</dbReference>